<proteinExistence type="predicted"/>
<comment type="caution">
    <text evidence="2">The sequence shown here is derived from an EMBL/GenBank/DDBJ whole genome shotgun (WGS) entry which is preliminary data.</text>
</comment>
<organism evidence="2 3">
    <name type="scientific">Macrolepiota fuliginosa MF-IS2</name>
    <dbReference type="NCBI Taxonomy" id="1400762"/>
    <lineage>
        <taxon>Eukaryota</taxon>
        <taxon>Fungi</taxon>
        <taxon>Dikarya</taxon>
        <taxon>Basidiomycota</taxon>
        <taxon>Agaricomycotina</taxon>
        <taxon>Agaricomycetes</taxon>
        <taxon>Agaricomycetidae</taxon>
        <taxon>Agaricales</taxon>
        <taxon>Agaricineae</taxon>
        <taxon>Agaricaceae</taxon>
        <taxon>Macrolepiota</taxon>
    </lineage>
</organism>
<reference evidence="2" key="1">
    <citation type="submission" date="2020-11" db="EMBL/GenBank/DDBJ databases">
        <authorList>
            <consortium name="DOE Joint Genome Institute"/>
            <person name="Ahrendt S."/>
            <person name="Riley R."/>
            <person name="Andreopoulos W."/>
            <person name="Labutti K."/>
            <person name="Pangilinan J."/>
            <person name="Ruiz-Duenas F.J."/>
            <person name="Barrasa J.M."/>
            <person name="Sanchez-Garcia M."/>
            <person name="Camarero S."/>
            <person name="Miyauchi S."/>
            <person name="Serrano A."/>
            <person name="Linde D."/>
            <person name="Babiker R."/>
            <person name="Drula E."/>
            <person name="Ayuso-Fernandez I."/>
            <person name="Pacheco R."/>
            <person name="Padilla G."/>
            <person name="Ferreira P."/>
            <person name="Barriuso J."/>
            <person name="Kellner H."/>
            <person name="Castanera R."/>
            <person name="Alfaro M."/>
            <person name="Ramirez L."/>
            <person name="Pisabarro A.G."/>
            <person name="Kuo A."/>
            <person name="Tritt A."/>
            <person name="Lipzen A."/>
            <person name="He G."/>
            <person name="Yan M."/>
            <person name="Ng V."/>
            <person name="Cullen D."/>
            <person name="Martin F."/>
            <person name="Rosso M.-N."/>
            <person name="Henrissat B."/>
            <person name="Hibbett D."/>
            <person name="Martinez A.T."/>
            <person name="Grigoriev I.V."/>
        </authorList>
    </citation>
    <scope>NUCLEOTIDE SEQUENCE</scope>
    <source>
        <strain evidence="2">MF-IS2</strain>
    </source>
</reference>
<sequence>MVATTNNCSMPPYDPPERRAPTDFFPDDEYYNSSNDSKIDAIHKERDCDASEGEDCG</sequence>
<gene>
    <name evidence="2" type="ORF">P691DRAFT_810301</name>
</gene>
<feature type="region of interest" description="Disordered" evidence="1">
    <location>
        <begin position="1"/>
        <end position="38"/>
    </location>
</feature>
<evidence type="ECO:0000313" key="2">
    <source>
        <dbReference type="EMBL" id="KAF9450476.1"/>
    </source>
</evidence>
<accession>A0A9P5XIN8</accession>
<protein>
    <submittedName>
        <fullName evidence="2">Uncharacterized protein</fullName>
    </submittedName>
</protein>
<dbReference type="EMBL" id="MU151104">
    <property type="protein sequence ID" value="KAF9450476.1"/>
    <property type="molecule type" value="Genomic_DNA"/>
</dbReference>
<name>A0A9P5XIN8_9AGAR</name>
<dbReference type="AlphaFoldDB" id="A0A9P5XIN8"/>
<evidence type="ECO:0000313" key="3">
    <source>
        <dbReference type="Proteomes" id="UP000807342"/>
    </source>
</evidence>
<dbReference type="Proteomes" id="UP000807342">
    <property type="component" value="Unassembled WGS sequence"/>
</dbReference>
<evidence type="ECO:0000256" key="1">
    <source>
        <dbReference type="SAM" id="MobiDB-lite"/>
    </source>
</evidence>
<keyword evidence="3" id="KW-1185">Reference proteome</keyword>